<keyword evidence="3" id="KW-1185">Reference proteome</keyword>
<feature type="compositionally biased region" description="Basic and acidic residues" evidence="1">
    <location>
        <begin position="107"/>
        <end position="121"/>
    </location>
</feature>
<dbReference type="EMBL" id="FNFL01000007">
    <property type="protein sequence ID" value="SDK47959.1"/>
    <property type="molecule type" value="Genomic_DNA"/>
</dbReference>
<evidence type="ECO:0000313" key="2">
    <source>
        <dbReference type="EMBL" id="SDK47959.1"/>
    </source>
</evidence>
<dbReference type="OrthoDB" id="2429124at2"/>
<dbReference type="Proteomes" id="UP000198694">
    <property type="component" value="Unassembled WGS sequence"/>
</dbReference>
<evidence type="ECO:0000256" key="1">
    <source>
        <dbReference type="SAM" id="MobiDB-lite"/>
    </source>
</evidence>
<proteinExistence type="predicted"/>
<name>A0A1G9C8I8_9BACI</name>
<reference evidence="2 3" key="1">
    <citation type="submission" date="2016-10" db="EMBL/GenBank/DDBJ databases">
        <authorList>
            <person name="de Groot N.N."/>
        </authorList>
    </citation>
    <scope>NUCLEOTIDE SEQUENCE [LARGE SCALE GENOMIC DNA]</scope>
    <source>
        <strain evidence="2 3">CGMCC 1.6502</strain>
    </source>
</reference>
<accession>A0A1G9C8I8</accession>
<evidence type="ECO:0000313" key="3">
    <source>
        <dbReference type="Proteomes" id="UP000198694"/>
    </source>
</evidence>
<sequence length="145" mass="15942">MKKSTIGIIAGSTALVSAGTVVAFKTYQKKANNDSQGADLMQTVKTGADKTIQKVKTVIDDQIGMMNKEKDMLDDIGSKMKSSKGSQADSTIAKKDDIESPDAPVDDAEKGLTELDHEYRSEWIANGFPQTHREMERLEEEDDRT</sequence>
<gene>
    <name evidence="2" type="ORF">SAMN05216243_3309</name>
</gene>
<protein>
    <submittedName>
        <fullName evidence="2">Uncharacterized protein</fullName>
    </submittedName>
</protein>
<dbReference type="RefSeq" id="WP_093216525.1">
    <property type="nucleotide sequence ID" value="NZ_FNFL01000007.1"/>
</dbReference>
<feature type="region of interest" description="Disordered" evidence="1">
    <location>
        <begin position="76"/>
        <end position="145"/>
    </location>
</feature>
<organism evidence="2 3">
    <name type="scientific">Sediminibacillus albus</name>
    <dbReference type="NCBI Taxonomy" id="407036"/>
    <lineage>
        <taxon>Bacteria</taxon>
        <taxon>Bacillati</taxon>
        <taxon>Bacillota</taxon>
        <taxon>Bacilli</taxon>
        <taxon>Bacillales</taxon>
        <taxon>Bacillaceae</taxon>
        <taxon>Sediminibacillus</taxon>
    </lineage>
</organism>
<dbReference type="AlphaFoldDB" id="A0A1G9C8I8"/>